<reference evidence="2" key="1">
    <citation type="journal article" date="2019" name="Int. J. Syst. Evol. Microbiol.">
        <title>The Global Catalogue of Microorganisms (GCM) 10K type strain sequencing project: providing services to taxonomists for standard genome sequencing and annotation.</title>
        <authorList>
            <consortium name="The Broad Institute Genomics Platform"/>
            <consortium name="The Broad Institute Genome Sequencing Center for Infectious Disease"/>
            <person name="Wu L."/>
            <person name="Ma J."/>
        </authorList>
    </citation>
    <scope>NUCLEOTIDE SEQUENCE [LARGE SCALE GENOMIC DNA]</scope>
    <source>
        <strain evidence="2">JCM 16722</strain>
    </source>
</reference>
<dbReference type="RefSeq" id="WP_346083874.1">
    <property type="nucleotide sequence ID" value="NZ_BAAAZK010000002.1"/>
</dbReference>
<gene>
    <name evidence="1" type="ORF">GCM10022218_03170</name>
</gene>
<accession>A0ABP7ZRD4</accession>
<organism evidence="1 2">
    <name type="scientific">Sphingobacterium ginsenosidimutans</name>
    <dbReference type="NCBI Taxonomy" id="687845"/>
    <lineage>
        <taxon>Bacteria</taxon>
        <taxon>Pseudomonadati</taxon>
        <taxon>Bacteroidota</taxon>
        <taxon>Sphingobacteriia</taxon>
        <taxon>Sphingobacteriales</taxon>
        <taxon>Sphingobacteriaceae</taxon>
        <taxon>Sphingobacterium</taxon>
    </lineage>
</organism>
<dbReference type="EMBL" id="BAAAZK010000002">
    <property type="protein sequence ID" value="GAA4168379.1"/>
    <property type="molecule type" value="Genomic_DNA"/>
</dbReference>
<protein>
    <recommendedName>
        <fullName evidence="3">6-bladed beta-propeller</fullName>
    </recommendedName>
</protein>
<sequence>MRKISLILFIALISYITVHGQRLINSADYPIQKIRVVIEQAQGGTVSENIRGLKYILLKGNKNNLVDFISDFKVSNDRIGVIGSVSSGGSFYVYDKEGELLKKVNKNDTGIHKDNSGVFYKIDKEGEDFKLTSGNLVSQYLFSKNGDFLDTVKTNYLAGLPPKYLRLNDKSHFEYKGPFYWNGRKDNNVLLLNDSALIKFNSQDTNTTYYSMSEGFFKLNEEIAYLSIAQKNQIYELDNTGVKQIYDFSFPMNNTLREEDKLKFKNMNDLINYLSDHSSKIIEIGRVVRFKNYLIFSVILGSGPNWLAYDVASKNIYNLSNIVPDKSNDYLSFLSNNYLATDGEFLYSIIYPQDIRSAINKSESEKHTMHKSYLDLQKSNNPLLVKFQLNL</sequence>
<evidence type="ECO:0000313" key="1">
    <source>
        <dbReference type="EMBL" id="GAA4168379.1"/>
    </source>
</evidence>
<proteinExistence type="predicted"/>
<evidence type="ECO:0000313" key="2">
    <source>
        <dbReference type="Proteomes" id="UP001500167"/>
    </source>
</evidence>
<keyword evidence="2" id="KW-1185">Reference proteome</keyword>
<name>A0ABP7ZRD4_9SPHI</name>
<dbReference type="Proteomes" id="UP001500167">
    <property type="component" value="Unassembled WGS sequence"/>
</dbReference>
<evidence type="ECO:0008006" key="3">
    <source>
        <dbReference type="Google" id="ProtNLM"/>
    </source>
</evidence>
<comment type="caution">
    <text evidence="1">The sequence shown here is derived from an EMBL/GenBank/DDBJ whole genome shotgun (WGS) entry which is preliminary data.</text>
</comment>